<accession>A0AAN6I806</accession>
<dbReference type="GeneID" id="66124576"/>
<proteinExistence type="predicted"/>
<evidence type="ECO:0000313" key="9">
    <source>
        <dbReference type="Proteomes" id="UP001196530"/>
    </source>
</evidence>
<evidence type="ECO:0000259" key="7">
    <source>
        <dbReference type="PROSITE" id="PS50011"/>
    </source>
</evidence>
<evidence type="ECO:0000256" key="4">
    <source>
        <dbReference type="ARBA" id="ARBA00022777"/>
    </source>
</evidence>
<dbReference type="Proteomes" id="UP001196530">
    <property type="component" value="Unassembled WGS sequence"/>
</dbReference>
<dbReference type="AlphaFoldDB" id="A0AAN6I806"/>
<keyword evidence="4" id="KW-0418">Kinase</keyword>
<reference evidence="8" key="1">
    <citation type="journal article" date="2021" name="G3 (Bethesda)">
        <title>Genomic diversity, chromosomal rearrangements, and interspecies hybridization in the ogataea polymorpha species complex.</title>
        <authorList>
            <person name="Hanson S.J."/>
            <person name="Cinneide E.O."/>
            <person name="Salzberg L.I."/>
            <person name="Wolfe K.H."/>
            <person name="McGowan J."/>
            <person name="Fitzpatrick D.A."/>
            <person name="Matlin K."/>
        </authorList>
    </citation>
    <scope>NUCLEOTIDE SEQUENCE</scope>
    <source>
        <strain evidence="8">61-244</strain>
    </source>
</reference>
<dbReference type="GO" id="GO:0005524">
    <property type="term" value="F:ATP binding"/>
    <property type="evidence" value="ECO:0007669"/>
    <property type="project" value="UniProtKB-KW"/>
</dbReference>
<dbReference type="GO" id="GO:0000045">
    <property type="term" value="P:autophagosome assembly"/>
    <property type="evidence" value="ECO:0007669"/>
    <property type="project" value="TreeGrafter"/>
</dbReference>
<dbReference type="Gene3D" id="1.10.510.10">
    <property type="entry name" value="Transferase(Phosphotransferase) domain 1"/>
    <property type="match status" value="1"/>
</dbReference>
<dbReference type="CDD" id="cd00180">
    <property type="entry name" value="PKc"/>
    <property type="match status" value="1"/>
</dbReference>
<evidence type="ECO:0000313" key="8">
    <source>
        <dbReference type="EMBL" id="KAG7822050.1"/>
    </source>
</evidence>
<dbReference type="GO" id="GO:0005829">
    <property type="term" value="C:cytosol"/>
    <property type="evidence" value="ECO:0007669"/>
    <property type="project" value="TreeGrafter"/>
</dbReference>
<feature type="compositionally biased region" description="Polar residues" evidence="6">
    <location>
        <begin position="35"/>
        <end position="45"/>
    </location>
</feature>
<dbReference type="Pfam" id="PF00069">
    <property type="entry name" value="Pkinase"/>
    <property type="match status" value="1"/>
</dbReference>
<dbReference type="EMBL" id="JAHLUX010000001">
    <property type="protein sequence ID" value="KAG7822050.1"/>
    <property type="molecule type" value="Genomic_DNA"/>
</dbReference>
<dbReference type="GO" id="GO:0042594">
    <property type="term" value="P:response to starvation"/>
    <property type="evidence" value="ECO:0007669"/>
    <property type="project" value="TreeGrafter"/>
</dbReference>
<evidence type="ECO:0000256" key="1">
    <source>
        <dbReference type="ARBA" id="ARBA00012513"/>
    </source>
</evidence>
<dbReference type="InterPro" id="IPR008271">
    <property type="entry name" value="Ser/Thr_kinase_AS"/>
</dbReference>
<dbReference type="PANTHER" id="PTHR24348">
    <property type="entry name" value="SERINE/THREONINE-PROTEIN KINASE UNC-51-RELATED"/>
    <property type="match status" value="1"/>
</dbReference>
<dbReference type="EC" id="2.7.11.1" evidence="1"/>
<evidence type="ECO:0000256" key="5">
    <source>
        <dbReference type="ARBA" id="ARBA00022840"/>
    </source>
</evidence>
<organism evidence="8 9">
    <name type="scientific">Pichia angusta</name>
    <name type="common">Yeast</name>
    <name type="synonym">Hansenula polymorpha</name>
    <dbReference type="NCBI Taxonomy" id="870730"/>
    <lineage>
        <taxon>Eukaryota</taxon>
        <taxon>Fungi</taxon>
        <taxon>Dikarya</taxon>
        <taxon>Ascomycota</taxon>
        <taxon>Saccharomycotina</taxon>
        <taxon>Pichiomycetes</taxon>
        <taxon>Pichiales</taxon>
        <taxon>Pichiaceae</taxon>
        <taxon>Ogataea</taxon>
    </lineage>
</organism>
<dbReference type="GO" id="GO:0034727">
    <property type="term" value="P:piecemeal microautophagy of the nucleus"/>
    <property type="evidence" value="ECO:0007669"/>
    <property type="project" value="TreeGrafter"/>
</dbReference>
<dbReference type="GO" id="GO:0010506">
    <property type="term" value="P:regulation of autophagy"/>
    <property type="evidence" value="ECO:0007669"/>
    <property type="project" value="InterPro"/>
</dbReference>
<dbReference type="PROSITE" id="PS00108">
    <property type="entry name" value="PROTEIN_KINASE_ST"/>
    <property type="match status" value="1"/>
</dbReference>
<dbReference type="SUPFAM" id="SSF56112">
    <property type="entry name" value="Protein kinase-like (PK-like)"/>
    <property type="match status" value="1"/>
</dbReference>
<evidence type="ECO:0000256" key="6">
    <source>
        <dbReference type="SAM" id="MobiDB-lite"/>
    </source>
</evidence>
<dbReference type="GO" id="GO:0004674">
    <property type="term" value="F:protein serine/threonine kinase activity"/>
    <property type="evidence" value="ECO:0007669"/>
    <property type="project" value="UniProtKB-EC"/>
</dbReference>
<feature type="domain" description="Protein kinase" evidence="7">
    <location>
        <begin position="156"/>
        <end position="360"/>
    </location>
</feature>
<evidence type="ECO:0000256" key="3">
    <source>
        <dbReference type="ARBA" id="ARBA00022741"/>
    </source>
</evidence>
<dbReference type="InterPro" id="IPR011009">
    <property type="entry name" value="Kinase-like_dom_sf"/>
</dbReference>
<dbReference type="InterPro" id="IPR000719">
    <property type="entry name" value="Prot_kinase_dom"/>
</dbReference>
<dbReference type="GO" id="GO:0000422">
    <property type="term" value="P:autophagy of mitochondrion"/>
    <property type="evidence" value="ECO:0007669"/>
    <property type="project" value="TreeGrafter"/>
</dbReference>
<feature type="region of interest" description="Disordered" evidence="6">
    <location>
        <begin position="22"/>
        <end position="87"/>
    </location>
</feature>
<comment type="caution">
    <text evidence="8">The sequence shown here is derived from an EMBL/GenBank/DDBJ whole genome shotgun (WGS) entry which is preliminary data.</text>
</comment>
<dbReference type="PROSITE" id="PS50011">
    <property type="entry name" value="PROTEIN_KINASE_DOM"/>
    <property type="match status" value="1"/>
</dbReference>
<keyword evidence="3" id="KW-0547">Nucleotide-binding</keyword>
<keyword evidence="2" id="KW-0808">Transferase</keyword>
<keyword evidence="5" id="KW-0067">ATP-binding</keyword>
<dbReference type="GO" id="GO:0034045">
    <property type="term" value="C:phagophore assembly site membrane"/>
    <property type="evidence" value="ECO:0007669"/>
    <property type="project" value="TreeGrafter"/>
</dbReference>
<dbReference type="GO" id="GO:0061709">
    <property type="term" value="P:reticulophagy"/>
    <property type="evidence" value="ECO:0007669"/>
    <property type="project" value="TreeGrafter"/>
</dbReference>
<dbReference type="GO" id="GO:0005776">
    <property type="term" value="C:autophagosome"/>
    <property type="evidence" value="ECO:0007669"/>
    <property type="project" value="TreeGrafter"/>
</dbReference>
<sequence length="360" mass="40561">MSESTNNGPDLDFKVPLAREFVDINNMPSPEDIAQTPSIDSVTDSESADSRGASLPRNQPLGGPLHMKKLREPGSTPTEHNDRIASDVRIDDRRNLSLNIEPVQRIVSVPLRPPELQQTAYNLQSTDSINEEMEYGKDVIATFCTLETATHVKQHWHCTKEIGRGTFSTVYIDRSQTVAVKVSTIPSHDLDTRLRIQSSLVRELSLLQSINHPNIVKLLGSNSRLDKNQVVMAMPYYSGGDLFTLLVTLGQDFNYYHKKLVFRNIVSAVKCLHDMNICHRDIKLENILLAPTPDEFRNTSAVELDIKYEHSVADWPTMASRTIVGLWECYYTQCWKTDCLLIRFPTALDGADAQQNPPIV</sequence>
<dbReference type="RefSeq" id="XP_043062420.1">
    <property type="nucleotide sequence ID" value="XM_043206038.1"/>
</dbReference>
<dbReference type="PANTHER" id="PTHR24348:SF22">
    <property type="entry name" value="NON-SPECIFIC SERINE_THREONINE PROTEIN KINASE"/>
    <property type="match status" value="1"/>
</dbReference>
<gene>
    <name evidence="8" type="ORF">KL928_000525</name>
</gene>
<dbReference type="SMART" id="SM00220">
    <property type="entry name" value="S_TKc"/>
    <property type="match status" value="1"/>
</dbReference>
<protein>
    <recommendedName>
        <fullName evidence="1">non-specific serine/threonine protein kinase</fullName>
        <ecNumber evidence="1">2.7.11.1</ecNumber>
    </recommendedName>
</protein>
<evidence type="ECO:0000256" key="2">
    <source>
        <dbReference type="ARBA" id="ARBA00022679"/>
    </source>
</evidence>
<name>A0AAN6I806_PICAN</name>
<dbReference type="InterPro" id="IPR045269">
    <property type="entry name" value="Atg1-like"/>
</dbReference>